<gene>
    <name evidence="1" type="ORF">M9H77_30519</name>
</gene>
<proteinExistence type="predicted"/>
<accession>A0ACB9ZYR8</accession>
<reference evidence="2" key="1">
    <citation type="journal article" date="2023" name="Nat. Plants">
        <title>Single-cell RNA sequencing provides a high-resolution roadmap for understanding the multicellular compartmentation of specialized metabolism.</title>
        <authorList>
            <person name="Sun S."/>
            <person name="Shen X."/>
            <person name="Li Y."/>
            <person name="Li Y."/>
            <person name="Wang S."/>
            <person name="Li R."/>
            <person name="Zhang H."/>
            <person name="Shen G."/>
            <person name="Guo B."/>
            <person name="Wei J."/>
            <person name="Xu J."/>
            <person name="St-Pierre B."/>
            <person name="Chen S."/>
            <person name="Sun C."/>
        </authorList>
    </citation>
    <scope>NUCLEOTIDE SEQUENCE [LARGE SCALE GENOMIC DNA]</scope>
</reference>
<sequence>MSSCHHSGQRQSLMRIPESMPFVGDCGEDLVKYEQKTGIERDIIKGANEKLSFIVEDITSEFAPAYKSFHAGYNRVEREEEHGYDGSDVNRYYGKVRQDRYYTIHDYGGPKYDTSKRVNGMEKPMIGVEEVRKLEWKIEGEYTHNEIGYRGEFFGKGCYL</sequence>
<organism evidence="1 2">
    <name type="scientific">Catharanthus roseus</name>
    <name type="common">Madagascar periwinkle</name>
    <name type="synonym">Vinca rosea</name>
    <dbReference type="NCBI Taxonomy" id="4058"/>
    <lineage>
        <taxon>Eukaryota</taxon>
        <taxon>Viridiplantae</taxon>
        <taxon>Streptophyta</taxon>
        <taxon>Embryophyta</taxon>
        <taxon>Tracheophyta</taxon>
        <taxon>Spermatophyta</taxon>
        <taxon>Magnoliopsida</taxon>
        <taxon>eudicotyledons</taxon>
        <taxon>Gunneridae</taxon>
        <taxon>Pentapetalae</taxon>
        <taxon>asterids</taxon>
        <taxon>lamiids</taxon>
        <taxon>Gentianales</taxon>
        <taxon>Apocynaceae</taxon>
        <taxon>Rauvolfioideae</taxon>
        <taxon>Vinceae</taxon>
        <taxon>Catharanthinae</taxon>
        <taxon>Catharanthus</taxon>
    </lineage>
</organism>
<dbReference type="EMBL" id="CM044707">
    <property type="protein sequence ID" value="KAI5653332.1"/>
    <property type="molecule type" value="Genomic_DNA"/>
</dbReference>
<keyword evidence="2" id="KW-1185">Reference proteome</keyword>
<comment type="caution">
    <text evidence="1">The sequence shown here is derived from an EMBL/GenBank/DDBJ whole genome shotgun (WGS) entry which is preliminary data.</text>
</comment>
<name>A0ACB9ZYR8_CATRO</name>
<evidence type="ECO:0000313" key="1">
    <source>
        <dbReference type="EMBL" id="KAI5653332.1"/>
    </source>
</evidence>
<protein>
    <submittedName>
        <fullName evidence="1">Uncharacterized protein</fullName>
    </submittedName>
</protein>
<evidence type="ECO:0000313" key="2">
    <source>
        <dbReference type="Proteomes" id="UP001060085"/>
    </source>
</evidence>
<dbReference type="Proteomes" id="UP001060085">
    <property type="component" value="Linkage Group LG07"/>
</dbReference>